<name>A0A9D4CNJ0_DREPO</name>
<gene>
    <name evidence="1" type="ORF">DPMN_053819</name>
</gene>
<comment type="caution">
    <text evidence="1">The sequence shown here is derived from an EMBL/GenBank/DDBJ whole genome shotgun (WGS) entry which is preliminary data.</text>
</comment>
<organism evidence="1 2">
    <name type="scientific">Dreissena polymorpha</name>
    <name type="common">Zebra mussel</name>
    <name type="synonym">Mytilus polymorpha</name>
    <dbReference type="NCBI Taxonomy" id="45954"/>
    <lineage>
        <taxon>Eukaryota</taxon>
        <taxon>Metazoa</taxon>
        <taxon>Spiralia</taxon>
        <taxon>Lophotrochozoa</taxon>
        <taxon>Mollusca</taxon>
        <taxon>Bivalvia</taxon>
        <taxon>Autobranchia</taxon>
        <taxon>Heteroconchia</taxon>
        <taxon>Euheterodonta</taxon>
        <taxon>Imparidentia</taxon>
        <taxon>Neoheterodontei</taxon>
        <taxon>Myida</taxon>
        <taxon>Dreissenoidea</taxon>
        <taxon>Dreissenidae</taxon>
        <taxon>Dreissena</taxon>
    </lineage>
</organism>
<reference evidence="1" key="1">
    <citation type="journal article" date="2019" name="bioRxiv">
        <title>The Genome of the Zebra Mussel, Dreissena polymorpha: A Resource for Invasive Species Research.</title>
        <authorList>
            <person name="McCartney M.A."/>
            <person name="Auch B."/>
            <person name="Kono T."/>
            <person name="Mallez S."/>
            <person name="Zhang Y."/>
            <person name="Obille A."/>
            <person name="Becker A."/>
            <person name="Abrahante J.E."/>
            <person name="Garbe J."/>
            <person name="Badalamenti J.P."/>
            <person name="Herman A."/>
            <person name="Mangelson H."/>
            <person name="Liachko I."/>
            <person name="Sullivan S."/>
            <person name="Sone E.D."/>
            <person name="Koren S."/>
            <person name="Silverstein K.A.T."/>
            <person name="Beckman K.B."/>
            <person name="Gohl D.M."/>
        </authorList>
    </citation>
    <scope>NUCLEOTIDE SEQUENCE</scope>
    <source>
        <strain evidence="1">Duluth1</strain>
        <tissue evidence="1">Whole animal</tissue>
    </source>
</reference>
<dbReference type="Proteomes" id="UP000828390">
    <property type="component" value="Unassembled WGS sequence"/>
</dbReference>
<accession>A0A9D4CNJ0</accession>
<dbReference type="AlphaFoldDB" id="A0A9D4CNJ0"/>
<evidence type="ECO:0000313" key="2">
    <source>
        <dbReference type="Proteomes" id="UP000828390"/>
    </source>
</evidence>
<reference evidence="1" key="2">
    <citation type="submission" date="2020-11" db="EMBL/GenBank/DDBJ databases">
        <authorList>
            <person name="McCartney M.A."/>
            <person name="Auch B."/>
            <person name="Kono T."/>
            <person name="Mallez S."/>
            <person name="Becker A."/>
            <person name="Gohl D.M."/>
            <person name="Silverstein K.A.T."/>
            <person name="Koren S."/>
            <person name="Bechman K.B."/>
            <person name="Herman A."/>
            <person name="Abrahante J.E."/>
            <person name="Garbe J."/>
        </authorList>
    </citation>
    <scope>NUCLEOTIDE SEQUENCE</scope>
    <source>
        <strain evidence="1">Duluth1</strain>
        <tissue evidence="1">Whole animal</tissue>
    </source>
</reference>
<evidence type="ECO:0000313" key="1">
    <source>
        <dbReference type="EMBL" id="KAH3727874.1"/>
    </source>
</evidence>
<keyword evidence="2" id="KW-1185">Reference proteome</keyword>
<sequence length="80" mass="9279">MKRLIFCSGSTCPNRFRSLIIPHGLVVPAFLEDVFSRLIGFSTRHFLEVTSFFVYQYVVVRSILPCTQMITNCSNPDKWF</sequence>
<proteinExistence type="predicted"/>
<dbReference type="EMBL" id="JAIWYP010000012">
    <property type="protein sequence ID" value="KAH3727874.1"/>
    <property type="molecule type" value="Genomic_DNA"/>
</dbReference>
<protein>
    <submittedName>
        <fullName evidence="1">Uncharacterized protein</fullName>
    </submittedName>
</protein>